<protein>
    <submittedName>
        <fullName evidence="2">Uncharacterized protein</fullName>
    </submittedName>
</protein>
<evidence type="ECO:0000313" key="2">
    <source>
        <dbReference type="EMBL" id="RQM10094.1"/>
    </source>
</evidence>
<accession>A0A3R8CLJ9</accession>
<feature type="region of interest" description="Disordered" evidence="1">
    <location>
        <begin position="1"/>
        <end position="21"/>
    </location>
</feature>
<dbReference type="Proteomes" id="UP000286097">
    <property type="component" value="Unassembled WGS sequence"/>
</dbReference>
<comment type="caution">
    <text evidence="2">The sequence shown here is derived from an EMBL/GenBank/DDBJ whole genome shotgun (WGS) entry which is preliminary data.</text>
</comment>
<dbReference type="AlphaFoldDB" id="A0A3R8CLJ9"/>
<organism evidence="2 3">
    <name type="scientific">Peronospora effusa</name>
    <dbReference type="NCBI Taxonomy" id="542832"/>
    <lineage>
        <taxon>Eukaryota</taxon>
        <taxon>Sar</taxon>
        <taxon>Stramenopiles</taxon>
        <taxon>Oomycota</taxon>
        <taxon>Peronosporomycetes</taxon>
        <taxon>Peronosporales</taxon>
        <taxon>Peronosporaceae</taxon>
        <taxon>Peronospora</taxon>
    </lineage>
</organism>
<proteinExistence type="predicted"/>
<dbReference type="EMBL" id="QKXF01000654">
    <property type="protein sequence ID" value="RQM10094.1"/>
    <property type="molecule type" value="Genomic_DNA"/>
</dbReference>
<sequence length="69" mass="7675">MMPQSASKDEKARPGPVMGTISPYPRDVMVSMAHHEHVPMLENTAGCDGFSRKKLQMFSYANTHPESIL</sequence>
<dbReference type="VEuPathDB" id="FungiDB:DD237_005044"/>
<name>A0A3R8CLJ9_9STRA</name>
<gene>
    <name evidence="2" type="ORF">DD237_005044</name>
</gene>
<evidence type="ECO:0000313" key="3">
    <source>
        <dbReference type="Proteomes" id="UP000286097"/>
    </source>
</evidence>
<evidence type="ECO:0000256" key="1">
    <source>
        <dbReference type="SAM" id="MobiDB-lite"/>
    </source>
</evidence>
<reference evidence="2 3" key="1">
    <citation type="submission" date="2018-06" db="EMBL/GenBank/DDBJ databases">
        <title>Comparative genomics of downy mildews reveals potential adaptations to biotrophy.</title>
        <authorList>
            <person name="Fletcher K."/>
            <person name="Klosterman S.J."/>
            <person name="Derevnina L."/>
            <person name="Martin F."/>
            <person name="Koike S."/>
            <person name="Reyes Chin-Wo S."/>
            <person name="Mou B."/>
            <person name="Michelmore R."/>
        </authorList>
    </citation>
    <scope>NUCLEOTIDE SEQUENCE [LARGE SCALE GENOMIC DNA]</scope>
    <source>
        <strain evidence="2 3">R13</strain>
    </source>
</reference>